<evidence type="ECO:0000313" key="1">
    <source>
        <dbReference type="Proteomes" id="UP000095283"/>
    </source>
</evidence>
<organism evidence="1 2">
    <name type="scientific">Heterorhabditis bacteriophora</name>
    <name type="common">Entomopathogenic nematode worm</name>
    <dbReference type="NCBI Taxonomy" id="37862"/>
    <lineage>
        <taxon>Eukaryota</taxon>
        <taxon>Metazoa</taxon>
        <taxon>Ecdysozoa</taxon>
        <taxon>Nematoda</taxon>
        <taxon>Chromadorea</taxon>
        <taxon>Rhabditida</taxon>
        <taxon>Rhabditina</taxon>
        <taxon>Rhabditomorpha</taxon>
        <taxon>Strongyloidea</taxon>
        <taxon>Heterorhabditidae</taxon>
        <taxon>Heterorhabditis</taxon>
    </lineage>
</organism>
<proteinExistence type="predicted"/>
<keyword evidence="1" id="KW-1185">Reference proteome</keyword>
<reference evidence="2" key="1">
    <citation type="submission" date="2016-11" db="UniProtKB">
        <authorList>
            <consortium name="WormBaseParasite"/>
        </authorList>
    </citation>
    <scope>IDENTIFICATION</scope>
</reference>
<dbReference type="AlphaFoldDB" id="A0A1I7W7J1"/>
<dbReference type="WBParaSite" id="Hba_00594">
    <property type="protein sequence ID" value="Hba_00594"/>
    <property type="gene ID" value="Hba_00594"/>
</dbReference>
<dbReference type="Proteomes" id="UP000095283">
    <property type="component" value="Unplaced"/>
</dbReference>
<evidence type="ECO:0000313" key="2">
    <source>
        <dbReference type="WBParaSite" id="Hba_00594"/>
    </source>
</evidence>
<protein>
    <submittedName>
        <fullName evidence="2">Uncharacterized protein</fullName>
    </submittedName>
</protein>
<name>A0A1I7W7J1_HETBA</name>
<accession>A0A1I7W7J1</accession>
<sequence>MLIFLKTINFSSFRNDSTFHIFWRYLTKKSAKSLILDHHNNVSNQSTANCRLHGKAGCRCRQALQKGYYEFPASSGRIGNNEEQWTTYTISINGI</sequence>